<keyword evidence="5" id="KW-1185">Reference proteome</keyword>
<dbReference type="InterPro" id="IPR039182">
    <property type="entry name" value="Pop1"/>
</dbReference>
<protein>
    <recommendedName>
        <fullName evidence="6">POPLD domain-containing protein</fullName>
    </recommendedName>
</protein>
<dbReference type="Pfam" id="PF08170">
    <property type="entry name" value="POPLD"/>
    <property type="match status" value="1"/>
</dbReference>
<feature type="region of interest" description="Disordered" evidence="1">
    <location>
        <begin position="369"/>
        <end position="423"/>
    </location>
</feature>
<gene>
    <name evidence="4" type="ORF">AB6A40_010213</name>
</gene>
<name>A0ABD6EU52_9BILA</name>
<feature type="compositionally biased region" description="Basic residues" evidence="1">
    <location>
        <begin position="369"/>
        <end position="388"/>
    </location>
</feature>
<evidence type="ECO:0000259" key="3">
    <source>
        <dbReference type="Pfam" id="PF22770"/>
    </source>
</evidence>
<dbReference type="EMBL" id="JBGFUD010012573">
    <property type="protein sequence ID" value="MFH4983504.1"/>
    <property type="molecule type" value="Genomic_DNA"/>
</dbReference>
<proteinExistence type="predicted"/>
<sequence length="494" mass="56411">MKSYRQSNETWMSDVRFHSPGEFLDGTIISLLVEDPRITRPTHKRKPTPRTAHRKQLSVLDELPVPPSEFWDLNLRCKMLDSKMSQDELQEMRSHNLAPILTTKAKVPVLLIIRNANTGTSSSFTGVDLLLPSGFGMDFWVALQYGTAHAVALRDHRAIHFESDRLCFPTDFVDCVAGSNDLLEETQERVEKYLLRPHNRRIRYWSRLSVKYPFSFNLNELACDWAGETNGGHKLHILRDRKQLLLIERWLLGKAPEPVDLLNSFPLALIPVRLDVLTTGRPVRYALICVPIDSDFDLSRVNNIDKKRVIDEPCNVSVSANEVDDEDCNELANSDGMTESYIELQDHSKEELISLCSLFPDKQQQRKRKILLQRKESRKRSKAAKMQKKAMEYESKEKGGLEPEKEDGDLKSDTKSGLIGSDDMPTFRKSCSREIIGRVMRGSYGLSCGRGKGLGYCTLCGLREVRNRQVLFRNVTSKHYHPALISVLRTLPDL</sequence>
<dbReference type="PANTHER" id="PTHR22731">
    <property type="entry name" value="RIBONUCLEASES P/MRP PROTEIN SUBUNIT POP1"/>
    <property type="match status" value="1"/>
</dbReference>
<evidence type="ECO:0000313" key="5">
    <source>
        <dbReference type="Proteomes" id="UP001608902"/>
    </source>
</evidence>
<feature type="compositionally biased region" description="Basic and acidic residues" evidence="1">
    <location>
        <begin position="389"/>
        <end position="414"/>
    </location>
</feature>
<comment type="caution">
    <text evidence="4">The sequence shown here is derived from an EMBL/GenBank/DDBJ whole genome shotgun (WGS) entry which is preliminary data.</text>
</comment>
<feature type="domain" description="POP1 C-terminal" evidence="3">
    <location>
        <begin position="268"/>
        <end position="488"/>
    </location>
</feature>
<dbReference type="InterPro" id="IPR012590">
    <property type="entry name" value="POPLD_dom"/>
</dbReference>
<evidence type="ECO:0000256" key="1">
    <source>
        <dbReference type="SAM" id="MobiDB-lite"/>
    </source>
</evidence>
<dbReference type="AlphaFoldDB" id="A0ABD6EU52"/>
<reference evidence="4 5" key="1">
    <citation type="submission" date="2024-08" db="EMBL/GenBank/DDBJ databases">
        <title>Gnathostoma spinigerum genome.</title>
        <authorList>
            <person name="Gonzalez-Bertolin B."/>
            <person name="Monzon S."/>
            <person name="Zaballos A."/>
            <person name="Jimenez P."/>
            <person name="Dekumyoy P."/>
            <person name="Varona S."/>
            <person name="Cuesta I."/>
            <person name="Sumanam S."/>
            <person name="Adisakwattana P."/>
            <person name="Gasser R.B."/>
            <person name="Hernandez-Gonzalez A."/>
            <person name="Young N.D."/>
            <person name="Perteguer M.J."/>
        </authorList>
    </citation>
    <scope>NUCLEOTIDE SEQUENCE [LARGE SCALE GENOMIC DNA]</scope>
    <source>
        <strain evidence="4">AL3</strain>
        <tissue evidence="4">Liver</tissue>
    </source>
</reference>
<dbReference type="PANTHER" id="PTHR22731:SF3">
    <property type="entry name" value="RIBONUCLEASES P_MRP PROTEIN SUBUNIT POP1"/>
    <property type="match status" value="1"/>
</dbReference>
<dbReference type="Pfam" id="PF22770">
    <property type="entry name" value="POP1_C"/>
    <property type="match status" value="1"/>
</dbReference>
<evidence type="ECO:0008006" key="6">
    <source>
        <dbReference type="Google" id="ProtNLM"/>
    </source>
</evidence>
<organism evidence="4 5">
    <name type="scientific">Gnathostoma spinigerum</name>
    <dbReference type="NCBI Taxonomy" id="75299"/>
    <lineage>
        <taxon>Eukaryota</taxon>
        <taxon>Metazoa</taxon>
        <taxon>Ecdysozoa</taxon>
        <taxon>Nematoda</taxon>
        <taxon>Chromadorea</taxon>
        <taxon>Rhabditida</taxon>
        <taxon>Spirurina</taxon>
        <taxon>Gnathostomatomorpha</taxon>
        <taxon>Gnathostomatoidea</taxon>
        <taxon>Gnathostomatidae</taxon>
        <taxon>Gnathostoma</taxon>
    </lineage>
</organism>
<dbReference type="Proteomes" id="UP001608902">
    <property type="component" value="Unassembled WGS sequence"/>
</dbReference>
<accession>A0ABD6EU52</accession>
<evidence type="ECO:0000313" key="4">
    <source>
        <dbReference type="EMBL" id="MFH4983504.1"/>
    </source>
</evidence>
<dbReference type="InterPro" id="IPR055079">
    <property type="entry name" value="POP1_C"/>
</dbReference>
<evidence type="ECO:0000259" key="2">
    <source>
        <dbReference type="Pfam" id="PF08170"/>
    </source>
</evidence>
<feature type="domain" description="POPLD" evidence="2">
    <location>
        <begin position="126"/>
        <end position="216"/>
    </location>
</feature>